<accession>A0A7G5B9Z6</accession>
<proteinExistence type="predicted"/>
<sequence>MHLTDNEAATRQADRLNRVTEYTRRKLNNTLLNVAALATPEPPATALDWIAAICVGVGVGVTLYLVAAFAAGRGA</sequence>
<evidence type="ECO:0000313" key="3">
    <source>
        <dbReference type="Proteomes" id="UP000515649"/>
    </source>
</evidence>
<gene>
    <name evidence="2" type="ORF">18C_00051</name>
</gene>
<evidence type="ECO:0000256" key="1">
    <source>
        <dbReference type="SAM" id="Phobius"/>
    </source>
</evidence>
<feature type="transmembrane region" description="Helical" evidence="1">
    <location>
        <begin position="49"/>
        <end position="71"/>
    </location>
</feature>
<keyword evidence="3" id="KW-1185">Reference proteome</keyword>
<keyword evidence="1" id="KW-0812">Transmembrane</keyword>
<name>A0A7G5B9Z6_9CAUD</name>
<protein>
    <submittedName>
        <fullName evidence="2">Uncharacterized protein</fullName>
    </submittedName>
</protein>
<dbReference type="Proteomes" id="UP000515649">
    <property type="component" value="Segment"/>
</dbReference>
<keyword evidence="1" id="KW-1133">Transmembrane helix</keyword>
<reference evidence="2 3" key="1">
    <citation type="submission" date="2020-07" db="EMBL/GenBank/DDBJ databases">
        <title>Ralstonia phages.</title>
        <authorList>
            <person name="Trotereau A."/>
            <person name="Boyer C."/>
            <person name="Torres-Barcelo C."/>
        </authorList>
    </citation>
    <scope>NUCLEOTIDE SEQUENCE [LARGE SCALE GENOMIC DNA]</scope>
</reference>
<dbReference type="EMBL" id="MT740737">
    <property type="protein sequence ID" value="QMV33119.1"/>
    <property type="molecule type" value="Genomic_DNA"/>
</dbReference>
<evidence type="ECO:0000313" key="2">
    <source>
        <dbReference type="EMBL" id="QMV33119.1"/>
    </source>
</evidence>
<organism evidence="2 3">
    <name type="scientific">Ralstonia phage Firinga</name>
    <dbReference type="NCBI Taxonomy" id="2759725"/>
    <lineage>
        <taxon>Viruses</taxon>
        <taxon>Duplodnaviria</taxon>
        <taxon>Heunggongvirae</taxon>
        <taxon>Uroviricota</taxon>
        <taxon>Caudoviricetes</taxon>
        <taxon>Firingavirus</taxon>
        <taxon>Firingavirus firinga</taxon>
    </lineage>
</organism>
<keyword evidence="1" id="KW-0472">Membrane</keyword>